<accession>A0A2S6HR29</accession>
<proteinExistence type="predicted"/>
<name>A0A2S6HR29_9FIRM</name>
<keyword evidence="1" id="KW-0677">Repeat</keyword>
<keyword evidence="3" id="KW-0732">Signal</keyword>
<dbReference type="Proteomes" id="UP000237749">
    <property type="component" value="Unassembled WGS sequence"/>
</dbReference>
<dbReference type="AlphaFoldDB" id="A0A2S6HR29"/>
<evidence type="ECO:0000313" key="5">
    <source>
        <dbReference type="Proteomes" id="UP000237749"/>
    </source>
</evidence>
<evidence type="ECO:0000313" key="4">
    <source>
        <dbReference type="EMBL" id="PPK80050.1"/>
    </source>
</evidence>
<dbReference type="Gene3D" id="2.10.270.10">
    <property type="entry name" value="Cholin Binding"/>
    <property type="match status" value="1"/>
</dbReference>
<comment type="caution">
    <text evidence="4">The sequence shown here is derived from an EMBL/GenBank/DDBJ whole genome shotgun (WGS) entry which is preliminary data.</text>
</comment>
<organism evidence="4 5">
    <name type="scientific">Lacrimispora xylanisolvens</name>
    <dbReference type="NCBI Taxonomy" id="384636"/>
    <lineage>
        <taxon>Bacteria</taxon>
        <taxon>Bacillati</taxon>
        <taxon>Bacillota</taxon>
        <taxon>Clostridia</taxon>
        <taxon>Lachnospirales</taxon>
        <taxon>Lachnospiraceae</taxon>
        <taxon>Lacrimispora</taxon>
    </lineage>
</organism>
<feature type="signal peptide" evidence="3">
    <location>
        <begin position="1"/>
        <end position="22"/>
    </location>
</feature>
<sequence length="237" mass="27147">MKKFIVILSFVFSILGSIVSYADEWRQDSNGWQYVYSDGTFVKNSWLNISGSGKRYHFDQNGYMQSGIVNVDGKEYYFNDAGELQRNRLIPDGRTLDYNGEIIDNVNDGITMLITWISDVKVGNGKAISVGITNLCDKTISVKNDCRMVSNGNVYTLYLYDANTHEFYEEKTINPKEQVIMNFIDHNKSEFYIDKSSVLVLRIVINDNEYTCTAVGQNEYVLHASSEKLKELNREIN</sequence>
<feature type="chain" id="PRO_5015434971" evidence="3">
    <location>
        <begin position="23"/>
        <end position="237"/>
    </location>
</feature>
<evidence type="ECO:0000256" key="2">
    <source>
        <dbReference type="PROSITE-ProRule" id="PRU00591"/>
    </source>
</evidence>
<dbReference type="OrthoDB" id="1524045at2"/>
<dbReference type="PROSITE" id="PS51170">
    <property type="entry name" value="CW"/>
    <property type="match status" value="1"/>
</dbReference>
<feature type="repeat" description="Cell wall-binding" evidence="2">
    <location>
        <begin position="43"/>
        <end position="64"/>
    </location>
</feature>
<protein>
    <submittedName>
        <fullName evidence="4">Putative cell wall binding repeat protein</fullName>
    </submittedName>
</protein>
<dbReference type="RefSeq" id="WP_104437933.1">
    <property type="nucleotide sequence ID" value="NZ_PTJA01000008.1"/>
</dbReference>
<reference evidence="4 5" key="1">
    <citation type="submission" date="2018-02" db="EMBL/GenBank/DDBJ databases">
        <title>Genomic Encyclopedia of Archaeal and Bacterial Type Strains, Phase II (KMG-II): from individual species to whole genera.</title>
        <authorList>
            <person name="Goeker M."/>
        </authorList>
    </citation>
    <scope>NUCLEOTIDE SEQUENCE [LARGE SCALE GENOMIC DNA]</scope>
    <source>
        <strain evidence="4 5">DSM 3808</strain>
    </source>
</reference>
<keyword evidence="5" id="KW-1185">Reference proteome</keyword>
<dbReference type="SUPFAM" id="SSF69360">
    <property type="entry name" value="Cell wall binding repeat"/>
    <property type="match status" value="1"/>
</dbReference>
<gene>
    <name evidence="4" type="ORF">BXY41_108275</name>
</gene>
<evidence type="ECO:0000256" key="1">
    <source>
        <dbReference type="ARBA" id="ARBA00022737"/>
    </source>
</evidence>
<dbReference type="Pfam" id="PF01473">
    <property type="entry name" value="Choline_bind_1"/>
    <property type="match status" value="1"/>
</dbReference>
<dbReference type="EMBL" id="PTJA01000008">
    <property type="protein sequence ID" value="PPK80050.1"/>
    <property type="molecule type" value="Genomic_DNA"/>
</dbReference>
<evidence type="ECO:0000256" key="3">
    <source>
        <dbReference type="SAM" id="SignalP"/>
    </source>
</evidence>
<dbReference type="InterPro" id="IPR018337">
    <property type="entry name" value="Cell_wall/Cho-bd_repeat"/>
</dbReference>